<dbReference type="EMBL" id="VAVZ01000001">
    <property type="protein sequence ID" value="TLQ01452.1"/>
    <property type="molecule type" value="Genomic_DNA"/>
</dbReference>
<comment type="caution">
    <text evidence="3">The sequence shown here is derived from an EMBL/GenBank/DDBJ whole genome shotgun (WGS) entry which is preliminary data.</text>
</comment>
<dbReference type="RefSeq" id="WP_138251531.1">
    <property type="nucleotide sequence ID" value="NZ_VAVZ01000001.1"/>
</dbReference>
<feature type="domain" description="ATP-grasp" evidence="2">
    <location>
        <begin position="3"/>
        <end position="223"/>
    </location>
</feature>
<organism evidence="3 4">
    <name type="scientific">Nesterenkonia salmonea</name>
    <dbReference type="NCBI Taxonomy" id="1804987"/>
    <lineage>
        <taxon>Bacteria</taxon>
        <taxon>Bacillati</taxon>
        <taxon>Actinomycetota</taxon>
        <taxon>Actinomycetes</taxon>
        <taxon>Micrococcales</taxon>
        <taxon>Micrococcaceae</taxon>
        <taxon>Nesterenkonia</taxon>
    </lineage>
</organism>
<dbReference type="InterPro" id="IPR013815">
    <property type="entry name" value="ATP_grasp_subdomain_1"/>
</dbReference>
<accession>A0A5R9BMZ5</accession>
<dbReference type="Gene3D" id="3.30.1490.20">
    <property type="entry name" value="ATP-grasp fold, A domain"/>
    <property type="match status" value="1"/>
</dbReference>
<evidence type="ECO:0000313" key="4">
    <source>
        <dbReference type="Proteomes" id="UP000310458"/>
    </source>
</evidence>
<reference evidence="3 4" key="1">
    <citation type="submission" date="2019-05" db="EMBL/GenBank/DDBJ databases">
        <title>Nesterenkonia sp. GY074 isolated from the Southern Atlantic Ocean.</title>
        <authorList>
            <person name="Zhang G."/>
        </authorList>
    </citation>
    <scope>NUCLEOTIDE SEQUENCE [LARGE SCALE GENOMIC DNA]</scope>
    <source>
        <strain evidence="3 4">GY074</strain>
    </source>
</reference>
<gene>
    <name evidence="3" type="ORF">FEF26_00260</name>
</gene>
<dbReference type="SUPFAM" id="SSF56059">
    <property type="entry name" value="Glutathione synthetase ATP-binding domain-like"/>
    <property type="match status" value="1"/>
</dbReference>
<dbReference type="OrthoDB" id="4964598at2"/>
<dbReference type="GO" id="GO:0005524">
    <property type="term" value="F:ATP binding"/>
    <property type="evidence" value="ECO:0007669"/>
    <property type="project" value="UniProtKB-UniRule"/>
</dbReference>
<name>A0A5R9BMZ5_9MICC</name>
<dbReference type="GO" id="GO:0046872">
    <property type="term" value="F:metal ion binding"/>
    <property type="evidence" value="ECO:0007669"/>
    <property type="project" value="InterPro"/>
</dbReference>
<proteinExistence type="predicted"/>
<keyword evidence="1" id="KW-0067">ATP-binding</keyword>
<sequence>MRRDIVEEAGVPVPRARSFSLKRGASHAKVFAASIGYPVVVKPMLGESTVEVMPDIRDEEQLEQAIEYLRKVPTSREDFTTASYAFTQLLTPRSSSSTRTRGTYRFMVEERVSGQYVRLLLAEGRLFSAVLLPHGPWRSNSAAAEVLHEIHPELREFAEEVWRSCPGLSVMSADVVVNNFTESTAVSRPVLVDTSERPWMHVQYLASPCCISELGDELFRSAAEAEGIDLALPGSAPEVNVSFTWEGLSQVGENVRQAAAAAARTGIKFHVSSEDPVSGVVSGEMVGDPSRIALFNELVLEGSVLHAPVMAVQTRSNPGPGGSSFSR</sequence>
<evidence type="ECO:0000313" key="3">
    <source>
        <dbReference type="EMBL" id="TLQ01452.1"/>
    </source>
</evidence>
<evidence type="ECO:0000256" key="1">
    <source>
        <dbReference type="PROSITE-ProRule" id="PRU00409"/>
    </source>
</evidence>
<keyword evidence="4" id="KW-1185">Reference proteome</keyword>
<dbReference type="InterPro" id="IPR011761">
    <property type="entry name" value="ATP-grasp"/>
</dbReference>
<keyword evidence="1" id="KW-0547">Nucleotide-binding</keyword>
<dbReference type="AlphaFoldDB" id="A0A5R9BMZ5"/>
<dbReference type="Proteomes" id="UP000310458">
    <property type="component" value="Unassembled WGS sequence"/>
</dbReference>
<protein>
    <recommendedName>
        <fullName evidence="2">ATP-grasp domain-containing protein</fullName>
    </recommendedName>
</protein>
<evidence type="ECO:0000259" key="2">
    <source>
        <dbReference type="PROSITE" id="PS50975"/>
    </source>
</evidence>
<dbReference type="PROSITE" id="PS50975">
    <property type="entry name" value="ATP_GRASP"/>
    <property type="match status" value="1"/>
</dbReference>